<proteinExistence type="predicted"/>
<organism evidence="1">
    <name type="scientific">Siphoviridae sp. ctXPh6</name>
    <dbReference type="NCBI Taxonomy" id="2827578"/>
    <lineage>
        <taxon>Viruses</taxon>
        <taxon>Duplodnaviria</taxon>
        <taxon>Heunggongvirae</taxon>
        <taxon>Uroviricota</taxon>
        <taxon>Caudoviricetes</taxon>
    </lineage>
</organism>
<protein>
    <recommendedName>
        <fullName evidence="2">DUF3168 domain-containing protein</fullName>
    </recommendedName>
</protein>
<dbReference type="InterPro" id="IPR053745">
    <property type="entry name" value="Viral_Tail_Comp_sf"/>
</dbReference>
<dbReference type="Pfam" id="PF11367">
    <property type="entry name" value="Tail_completion_gp17"/>
    <property type="match status" value="1"/>
</dbReference>
<dbReference type="Gene3D" id="3.30.2000.30">
    <property type="match status" value="1"/>
</dbReference>
<dbReference type="InterPro" id="IPR021508">
    <property type="entry name" value="Gp17-like"/>
</dbReference>
<sequence length="138" mass="15354">MRLIRDVPSTVLRMAVFKLLKEGQTIPIHGSVPKGAKLPYITLGAATFKPLSNKDLIIWDASLNVEVWAGEDGKKQVNETLNDVCALISAYGCDMELPQYRINSTQIDLVEDFPEVSTGYHGTVTILFTIQNFNKKEV</sequence>
<evidence type="ECO:0008006" key="2">
    <source>
        <dbReference type="Google" id="ProtNLM"/>
    </source>
</evidence>
<accession>A0A8S5LK78</accession>
<dbReference type="EMBL" id="BK015862">
    <property type="protein sequence ID" value="DAD70251.1"/>
    <property type="molecule type" value="Genomic_DNA"/>
</dbReference>
<evidence type="ECO:0000313" key="1">
    <source>
        <dbReference type="EMBL" id="DAD70251.1"/>
    </source>
</evidence>
<name>A0A8S5LK78_9CAUD</name>
<reference evidence="1" key="1">
    <citation type="journal article" date="2021" name="Proc. Natl. Acad. Sci. U.S.A.">
        <title>A Catalog of Tens of Thousands of Viruses from Human Metagenomes Reveals Hidden Associations with Chronic Diseases.</title>
        <authorList>
            <person name="Tisza M.J."/>
            <person name="Buck C.B."/>
        </authorList>
    </citation>
    <scope>NUCLEOTIDE SEQUENCE</scope>
    <source>
        <strain evidence="1">CtXPh6</strain>
    </source>
</reference>